<comment type="caution">
    <text evidence="2">The sequence shown here is derived from an EMBL/GenBank/DDBJ whole genome shotgun (WGS) entry which is preliminary data.</text>
</comment>
<dbReference type="InterPro" id="IPR002514">
    <property type="entry name" value="Transposase_8"/>
</dbReference>
<dbReference type="PANTHER" id="PTHR37936:SF3">
    <property type="entry name" value="TRANSPOSASE INSC FOR INSERTION ELEMENT IS2A-RELATED"/>
    <property type="match status" value="1"/>
</dbReference>
<dbReference type="EMBL" id="JACIEE010000012">
    <property type="protein sequence ID" value="MBB3979534.1"/>
    <property type="molecule type" value="Genomic_DNA"/>
</dbReference>
<dbReference type="RefSeq" id="WP_246422883.1">
    <property type="nucleotide sequence ID" value="NZ_JACIEE010000012.1"/>
</dbReference>
<dbReference type="Proteomes" id="UP000574761">
    <property type="component" value="Unassembled WGS sequence"/>
</dbReference>
<dbReference type="SUPFAM" id="SSF48295">
    <property type="entry name" value="TrpR-like"/>
    <property type="match status" value="1"/>
</dbReference>
<dbReference type="Pfam" id="PF01527">
    <property type="entry name" value="HTH_Tnp_1"/>
    <property type="match status" value="1"/>
</dbReference>
<reference evidence="2 3" key="1">
    <citation type="submission" date="2020-08" db="EMBL/GenBank/DDBJ databases">
        <title>Genomic Encyclopedia of Type Strains, Phase IV (KMG-IV): sequencing the most valuable type-strain genomes for metagenomic binning, comparative biology and taxonomic classification.</title>
        <authorList>
            <person name="Goeker M."/>
        </authorList>
    </citation>
    <scope>NUCLEOTIDE SEQUENCE [LARGE SCALE GENOMIC DNA]</scope>
    <source>
        <strain evidence="2 3">DSM 100211</strain>
    </source>
</reference>
<evidence type="ECO:0000256" key="1">
    <source>
        <dbReference type="SAM" id="MobiDB-lite"/>
    </source>
</evidence>
<dbReference type="GO" id="GO:0006313">
    <property type="term" value="P:DNA transposition"/>
    <property type="evidence" value="ECO:0007669"/>
    <property type="project" value="InterPro"/>
</dbReference>
<organism evidence="2 3">
    <name type="scientific">Mycoplana azooxidifex</name>
    <dbReference type="NCBI Taxonomy" id="1636188"/>
    <lineage>
        <taxon>Bacteria</taxon>
        <taxon>Pseudomonadati</taxon>
        <taxon>Pseudomonadota</taxon>
        <taxon>Alphaproteobacteria</taxon>
        <taxon>Hyphomicrobiales</taxon>
        <taxon>Rhizobiaceae</taxon>
        <taxon>Mycoplana</taxon>
    </lineage>
</organism>
<dbReference type="NCBIfam" id="NF047595">
    <property type="entry name" value="IS66_ISRel24_TnpA"/>
    <property type="match status" value="1"/>
</dbReference>
<evidence type="ECO:0000313" key="3">
    <source>
        <dbReference type="Proteomes" id="UP000574761"/>
    </source>
</evidence>
<proteinExistence type="predicted"/>
<dbReference type="PANTHER" id="PTHR37936">
    <property type="entry name" value="TRANSPOSASE INSC FOR INSERTION ELEMENT IS2A-RELATED"/>
    <property type="match status" value="1"/>
</dbReference>
<evidence type="ECO:0000313" key="2">
    <source>
        <dbReference type="EMBL" id="MBB3979534.1"/>
    </source>
</evidence>
<accession>A0A7W6GN24</accession>
<sequence>MDIRAVFGTHLPDHGVIDDVEPERGFGHMSISQLTLTSSDEEPVRRFEVFTGSGRRREWSDESKAEIVAESYEPGVKVCAVARRHGLTPQQLFTWRRRARKPLDAARVLEDVPMFAPAVLEPSATLDANEPERARASRKKPGSGAIELEIGGAIIRVASGADAATIATVNQAVKAQT</sequence>
<dbReference type="InterPro" id="IPR010921">
    <property type="entry name" value="Trp_repressor/repl_initiator"/>
</dbReference>
<keyword evidence="3" id="KW-1185">Reference proteome</keyword>
<feature type="region of interest" description="Disordered" evidence="1">
    <location>
        <begin position="123"/>
        <end position="142"/>
    </location>
</feature>
<name>A0A7W6GN24_9HYPH</name>
<dbReference type="GO" id="GO:0043565">
    <property type="term" value="F:sequence-specific DNA binding"/>
    <property type="evidence" value="ECO:0007669"/>
    <property type="project" value="InterPro"/>
</dbReference>
<dbReference type="AlphaFoldDB" id="A0A7W6GN24"/>
<protein>
    <submittedName>
        <fullName evidence="2">Transposase</fullName>
    </submittedName>
</protein>
<dbReference type="GO" id="GO:0004803">
    <property type="term" value="F:transposase activity"/>
    <property type="evidence" value="ECO:0007669"/>
    <property type="project" value="InterPro"/>
</dbReference>
<gene>
    <name evidence="2" type="ORF">GGQ64_004778</name>
</gene>